<evidence type="ECO:0000313" key="6">
    <source>
        <dbReference type="Proteomes" id="UP000240883"/>
    </source>
</evidence>
<dbReference type="EMBL" id="KZ678129">
    <property type="protein sequence ID" value="PSN72881.1"/>
    <property type="molecule type" value="Genomic_DNA"/>
</dbReference>
<keyword evidence="2" id="KW-0560">Oxidoreductase</keyword>
<protein>
    <submittedName>
        <fullName evidence="5">C-3 sterol dehydrogenase/C-4 decarboxylase-like protein</fullName>
    </submittedName>
</protein>
<feature type="transmembrane region" description="Helical" evidence="3">
    <location>
        <begin position="298"/>
        <end position="317"/>
    </location>
</feature>
<dbReference type="Proteomes" id="UP000240883">
    <property type="component" value="Unassembled WGS sequence"/>
</dbReference>
<proteinExistence type="inferred from homology"/>
<dbReference type="InterPro" id="IPR002225">
    <property type="entry name" value="3Beta_OHSteriod_DH/Estase"/>
</dbReference>
<keyword evidence="6" id="KW-1185">Reference proteome</keyword>
<dbReference type="OrthoDB" id="10058185at2759"/>
<sequence>MISNKHTFGTVLVTGGAGWLGSHICEALISDRSFDPIVSSIEPQIPSNRRIPGVTYYDCDLNNLQELTKLLDTVRPRVIIHTIGPSVFAPKEVHTKTTYDLSKQLVESARKHPSVQALVFTSTAHVVRLAPKYNSRPVREDEVPLHSLQSGPHAYTRTKSAIDILVRENNTPEAFENTSGDFTDQLLTAVLRVTGMYGPRDRQTILEMLKVANTFKTKFQLGPNKLVHDWIYVESCAQAHVLAAKALLNPRAKRADGEAFSVSDGKPMKFWDFVRKVWEEWGDANWAPDGSHKVSAVIPIWLILFAVGTIEWAYWLFTFGMLRSNSTWITYEYMKDGCWFDIGKAREVLGYEPMCDTAEGVRRSIQWHKDNPEWGKKLQ</sequence>
<keyword evidence="3" id="KW-0812">Transmembrane</keyword>
<gene>
    <name evidence="5" type="ORF">BS50DRAFT_616394</name>
</gene>
<feature type="domain" description="3-beta hydroxysteroid dehydrogenase/isomerase" evidence="4">
    <location>
        <begin position="12"/>
        <end position="282"/>
    </location>
</feature>
<dbReference type="Gene3D" id="3.40.50.720">
    <property type="entry name" value="NAD(P)-binding Rossmann-like Domain"/>
    <property type="match status" value="1"/>
</dbReference>
<reference evidence="5 6" key="1">
    <citation type="journal article" date="2018" name="Front. Microbiol.">
        <title>Genome-Wide Analysis of Corynespora cassiicola Leaf Fall Disease Putative Effectors.</title>
        <authorList>
            <person name="Lopez D."/>
            <person name="Ribeiro S."/>
            <person name="Label P."/>
            <person name="Fumanal B."/>
            <person name="Venisse J.S."/>
            <person name="Kohler A."/>
            <person name="de Oliveira R.R."/>
            <person name="Labutti K."/>
            <person name="Lipzen A."/>
            <person name="Lail K."/>
            <person name="Bauer D."/>
            <person name="Ohm R.A."/>
            <person name="Barry K.W."/>
            <person name="Spatafora J."/>
            <person name="Grigoriev I.V."/>
            <person name="Martin F.M."/>
            <person name="Pujade-Renaud V."/>
        </authorList>
    </citation>
    <scope>NUCLEOTIDE SEQUENCE [LARGE SCALE GENOMIC DNA]</scope>
    <source>
        <strain evidence="5 6">Philippines</strain>
    </source>
</reference>
<keyword evidence="3" id="KW-0472">Membrane</keyword>
<accession>A0A2T2P5C7</accession>
<keyword evidence="3" id="KW-1133">Transmembrane helix</keyword>
<evidence type="ECO:0000256" key="2">
    <source>
        <dbReference type="ARBA" id="ARBA00023002"/>
    </source>
</evidence>
<evidence type="ECO:0000313" key="5">
    <source>
        <dbReference type="EMBL" id="PSN72881.1"/>
    </source>
</evidence>
<evidence type="ECO:0000256" key="1">
    <source>
        <dbReference type="ARBA" id="ARBA00009219"/>
    </source>
</evidence>
<dbReference type="InterPro" id="IPR050177">
    <property type="entry name" value="Lipid_A_modif_metabolic_enz"/>
</dbReference>
<evidence type="ECO:0000259" key="4">
    <source>
        <dbReference type="Pfam" id="PF01073"/>
    </source>
</evidence>
<dbReference type="SUPFAM" id="SSF51735">
    <property type="entry name" value="NAD(P)-binding Rossmann-fold domains"/>
    <property type="match status" value="1"/>
</dbReference>
<dbReference type="STRING" id="1448308.A0A2T2P5C7"/>
<dbReference type="AlphaFoldDB" id="A0A2T2P5C7"/>
<name>A0A2T2P5C7_CORCC</name>
<evidence type="ECO:0000256" key="3">
    <source>
        <dbReference type="SAM" id="Phobius"/>
    </source>
</evidence>
<comment type="similarity">
    <text evidence="1">Belongs to the 3-beta-HSD family.</text>
</comment>
<organism evidence="5 6">
    <name type="scientific">Corynespora cassiicola Philippines</name>
    <dbReference type="NCBI Taxonomy" id="1448308"/>
    <lineage>
        <taxon>Eukaryota</taxon>
        <taxon>Fungi</taxon>
        <taxon>Dikarya</taxon>
        <taxon>Ascomycota</taxon>
        <taxon>Pezizomycotina</taxon>
        <taxon>Dothideomycetes</taxon>
        <taxon>Pleosporomycetidae</taxon>
        <taxon>Pleosporales</taxon>
        <taxon>Corynesporascaceae</taxon>
        <taxon>Corynespora</taxon>
    </lineage>
</organism>
<dbReference type="PANTHER" id="PTHR43245">
    <property type="entry name" value="BIFUNCTIONAL POLYMYXIN RESISTANCE PROTEIN ARNA"/>
    <property type="match status" value="1"/>
</dbReference>
<dbReference type="GO" id="GO:0006694">
    <property type="term" value="P:steroid biosynthetic process"/>
    <property type="evidence" value="ECO:0007669"/>
    <property type="project" value="InterPro"/>
</dbReference>
<dbReference type="GO" id="GO:0016616">
    <property type="term" value="F:oxidoreductase activity, acting on the CH-OH group of donors, NAD or NADP as acceptor"/>
    <property type="evidence" value="ECO:0007669"/>
    <property type="project" value="InterPro"/>
</dbReference>
<dbReference type="Pfam" id="PF01073">
    <property type="entry name" value="3Beta_HSD"/>
    <property type="match status" value="1"/>
</dbReference>
<dbReference type="PANTHER" id="PTHR43245:SF51">
    <property type="entry name" value="SHORT CHAIN DEHYDROGENASE_REDUCTASE FAMILY 42E, MEMBER 2"/>
    <property type="match status" value="1"/>
</dbReference>
<dbReference type="InterPro" id="IPR036291">
    <property type="entry name" value="NAD(P)-bd_dom_sf"/>
</dbReference>